<dbReference type="KEGG" id="boe:106321504"/>
<evidence type="ECO:0000313" key="3">
    <source>
        <dbReference type="EnsemblPlants" id="Bo01824s010.1"/>
    </source>
</evidence>
<feature type="domain" description="Peptidase C1A papain C-terminal" evidence="2">
    <location>
        <begin position="102"/>
        <end position="308"/>
    </location>
</feature>
<dbReference type="STRING" id="109376.A0A0D2ZVL3"/>
<dbReference type="GO" id="GO:0006508">
    <property type="term" value="P:proteolysis"/>
    <property type="evidence" value="ECO:0007669"/>
    <property type="project" value="InterPro"/>
</dbReference>
<dbReference type="HOGENOM" id="CLU_623118_0_0_1"/>
<dbReference type="SUPFAM" id="SSF54001">
    <property type="entry name" value="Cysteine proteinases"/>
    <property type="match status" value="1"/>
</dbReference>
<feature type="compositionally biased region" description="Basic and acidic residues" evidence="1">
    <location>
        <begin position="336"/>
        <end position="360"/>
    </location>
</feature>
<dbReference type="Proteomes" id="UP000032141">
    <property type="component" value="Unassembled WGS sequence"/>
</dbReference>
<dbReference type="CDD" id="cd02619">
    <property type="entry name" value="Peptidase_C1"/>
    <property type="match status" value="1"/>
</dbReference>
<dbReference type="Pfam" id="PF00112">
    <property type="entry name" value="Peptidase_C1"/>
    <property type="match status" value="1"/>
</dbReference>
<feature type="compositionally biased region" description="Basic and acidic residues" evidence="1">
    <location>
        <begin position="371"/>
        <end position="383"/>
    </location>
</feature>
<feature type="compositionally biased region" description="Basic and acidic residues" evidence="1">
    <location>
        <begin position="390"/>
        <end position="409"/>
    </location>
</feature>
<reference evidence="3" key="1">
    <citation type="journal article" date="2014" name="Genome Biol.">
        <title>Transcriptome and methylome profiling reveals relics of genome dominance in the mesopolyploid Brassica oleracea.</title>
        <authorList>
            <person name="Parkin I.A."/>
            <person name="Koh C."/>
            <person name="Tang H."/>
            <person name="Robinson S.J."/>
            <person name="Kagale S."/>
            <person name="Clarke W.E."/>
            <person name="Town C.D."/>
            <person name="Nixon J."/>
            <person name="Krishnakumar V."/>
            <person name="Bidwell S.L."/>
            <person name="Denoeud F."/>
            <person name="Belcram H."/>
            <person name="Links M.G."/>
            <person name="Just J."/>
            <person name="Clarke C."/>
            <person name="Bender T."/>
            <person name="Huebert T."/>
            <person name="Mason A.S."/>
            <person name="Pires J.C."/>
            <person name="Barker G."/>
            <person name="Moore J."/>
            <person name="Walley P.G."/>
            <person name="Manoli S."/>
            <person name="Batley J."/>
            <person name="Edwards D."/>
            <person name="Nelson M.N."/>
            <person name="Wang X."/>
            <person name="Paterson A.H."/>
            <person name="King G."/>
            <person name="Bancroft I."/>
            <person name="Chalhoub B."/>
            <person name="Sharpe A.G."/>
        </authorList>
    </citation>
    <scope>NUCLEOTIDE SEQUENCE [LARGE SCALE GENOMIC DNA]</scope>
    <source>
        <strain evidence="3">cv. TO1000</strain>
    </source>
</reference>
<evidence type="ECO:0000259" key="2">
    <source>
        <dbReference type="Pfam" id="PF00112"/>
    </source>
</evidence>
<name>A0A0D2ZVL3_BRAOL</name>
<dbReference type="OrthoDB" id="1055604at2759"/>
<dbReference type="Gene3D" id="3.90.70.10">
    <property type="entry name" value="Cysteine proteinases"/>
    <property type="match status" value="1"/>
</dbReference>
<dbReference type="GeneID" id="106321504"/>
<keyword evidence="4" id="KW-1185">Reference proteome</keyword>
<organism evidence="3 4">
    <name type="scientific">Brassica oleracea var. oleracea</name>
    <dbReference type="NCBI Taxonomy" id="109376"/>
    <lineage>
        <taxon>Eukaryota</taxon>
        <taxon>Viridiplantae</taxon>
        <taxon>Streptophyta</taxon>
        <taxon>Embryophyta</taxon>
        <taxon>Tracheophyta</taxon>
        <taxon>Spermatophyta</taxon>
        <taxon>Magnoliopsida</taxon>
        <taxon>eudicotyledons</taxon>
        <taxon>Gunneridae</taxon>
        <taxon>Pentapetalae</taxon>
        <taxon>rosids</taxon>
        <taxon>malvids</taxon>
        <taxon>Brassicales</taxon>
        <taxon>Brassicaceae</taxon>
        <taxon>Brassiceae</taxon>
        <taxon>Brassica</taxon>
    </lineage>
</organism>
<dbReference type="AlphaFoldDB" id="A0A0D2ZVL3"/>
<dbReference type="GO" id="GO:0008234">
    <property type="term" value="F:cysteine-type peptidase activity"/>
    <property type="evidence" value="ECO:0007669"/>
    <property type="project" value="InterPro"/>
</dbReference>
<proteinExistence type="predicted"/>
<reference evidence="3" key="2">
    <citation type="submission" date="2015-06" db="UniProtKB">
        <authorList>
            <consortium name="EnsemblPlants"/>
        </authorList>
    </citation>
    <scope>IDENTIFICATION</scope>
</reference>
<feature type="region of interest" description="Disordered" evidence="1">
    <location>
        <begin position="336"/>
        <end position="419"/>
    </location>
</feature>
<dbReference type="RefSeq" id="XP_013615218.1">
    <property type="nucleotide sequence ID" value="XM_013759764.1"/>
</dbReference>
<sequence length="440" mass="50024">MGKGKKNKGVSMELKVPPKPDKWTKLPKKCLKTLADVGLCEIKDWTLKLIMDDWSCQQAKSTNRIGPFHISSYVVTVAFLCWRTSDPEFTDLLRGTNWKEILGYIRDQLYHVICWAYASSDLVSAVKVIHKWEDRYIPLSSWSLSSNVDPQMLGTCKTAFPGHHCYENTMARALAHIAEEGIPDECPQDCVFDCCKSPPTSEKKTYIKHFLTFKTLEKALAHLHIQPIGASLIVFTDLAKPTEDIYYGPLSEKSVFVGYHGVDIVAIEIFKGQLVALCKMSNGTEVANQGYVRVSLRVMYMPIFCDIAQAVRPTLRPLHLLSDFCCPCMGEAPRGDLKRKLNQDHDSETTKKLRHEDEPSSSKTPSDLDDNENKGLHRQEAKKTPKVLNRKAEEKLLKKKRKAEEELLKKEKRKARKAEEKLLAKERKAKELMKKEKSSG</sequence>
<accession>A0A0D2ZVL3</accession>
<dbReference type="InterPro" id="IPR000668">
    <property type="entry name" value="Peptidase_C1A_C"/>
</dbReference>
<dbReference type="EnsemblPlants" id="Bo01824s010.1">
    <property type="protein sequence ID" value="Bo01824s010.1"/>
    <property type="gene ID" value="Bo01824s010"/>
</dbReference>
<evidence type="ECO:0000256" key="1">
    <source>
        <dbReference type="SAM" id="MobiDB-lite"/>
    </source>
</evidence>
<evidence type="ECO:0000313" key="4">
    <source>
        <dbReference type="Proteomes" id="UP000032141"/>
    </source>
</evidence>
<dbReference type="Gramene" id="Bo01824s010.1">
    <property type="protein sequence ID" value="Bo01824s010.1"/>
    <property type="gene ID" value="Bo01824s010"/>
</dbReference>
<dbReference type="InterPro" id="IPR038765">
    <property type="entry name" value="Papain-like_cys_pep_sf"/>
</dbReference>
<dbReference type="OMA" id="NMAGSSH"/>
<protein>
    <recommendedName>
        <fullName evidence="2">Peptidase C1A papain C-terminal domain-containing protein</fullName>
    </recommendedName>
</protein>